<feature type="compositionally biased region" description="Basic residues" evidence="5">
    <location>
        <begin position="1346"/>
        <end position="1356"/>
    </location>
</feature>
<keyword evidence="2" id="KW-0547">Nucleotide-binding</keyword>
<dbReference type="InterPro" id="IPR027417">
    <property type="entry name" value="P-loop_NTPase"/>
</dbReference>
<dbReference type="InParanoid" id="A0A6J2W771"/>
<feature type="compositionally biased region" description="Low complexity" evidence="5">
    <location>
        <begin position="1890"/>
        <end position="1902"/>
    </location>
</feature>
<dbReference type="Proteomes" id="UP000504632">
    <property type="component" value="Chromosome 9"/>
</dbReference>
<feature type="domain" description="AIG1-type G" evidence="6">
    <location>
        <begin position="1100"/>
        <end position="1299"/>
    </location>
</feature>
<evidence type="ECO:0000313" key="8">
    <source>
        <dbReference type="RefSeq" id="XP_030641285.1"/>
    </source>
</evidence>
<dbReference type="GO" id="GO:0005525">
    <property type="term" value="F:GTP binding"/>
    <property type="evidence" value="ECO:0007669"/>
    <property type="project" value="UniProtKB-KW"/>
</dbReference>
<dbReference type="SUPFAM" id="SSF52540">
    <property type="entry name" value="P-loop containing nucleoside triphosphate hydrolases"/>
    <property type="match status" value="7"/>
</dbReference>
<evidence type="ECO:0000256" key="2">
    <source>
        <dbReference type="ARBA" id="ARBA00022741"/>
    </source>
</evidence>
<feature type="region of interest" description="Disordered" evidence="5">
    <location>
        <begin position="27"/>
        <end position="49"/>
    </location>
</feature>
<evidence type="ECO:0000256" key="1">
    <source>
        <dbReference type="ARBA" id="ARBA00008535"/>
    </source>
</evidence>
<keyword evidence="3" id="KW-0342">GTP-binding</keyword>
<feature type="region of interest" description="Disordered" evidence="5">
    <location>
        <begin position="1337"/>
        <end position="1356"/>
    </location>
</feature>
<organism evidence="7 8">
    <name type="scientific">Chanos chanos</name>
    <name type="common">Milkfish</name>
    <name type="synonym">Mugil chanos</name>
    <dbReference type="NCBI Taxonomy" id="29144"/>
    <lineage>
        <taxon>Eukaryota</taxon>
        <taxon>Metazoa</taxon>
        <taxon>Chordata</taxon>
        <taxon>Craniata</taxon>
        <taxon>Vertebrata</taxon>
        <taxon>Euteleostomi</taxon>
        <taxon>Actinopterygii</taxon>
        <taxon>Neopterygii</taxon>
        <taxon>Teleostei</taxon>
        <taxon>Ostariophysi</taxon>
        <taxon>Gonorynchiformes</taxon>
        <taxon>Chanidae</taxon>
        <taxon>Chanos</taxon>
    </lineage>
</organism>
<accession>A0A6J2W771</accession>
<evidence type="ECO:0000256" key="5">
    <source>
        <dbReference type="SAM" id="MobiDB-lite"/>
    </source>
</evidence>
<dbReference type="PANTHER" id="PTHR10903:SF107">
    <property type="entry name" value="GTPASE IMAP FAMILY MEMBER 4-LIKE-RELATED"/>
    <property type="match status" value="1"/>
</dbReference>
<feature type="domain" description="AIG1-type G" evidence="6">
    <location>
        <begin position="1366"/>
        <end position="1564"/>
    </location>
</feature>
<protein>
    <submittedName>
        <fullName evidence="8">Uncharacterized protein LOC115821620</fullName>
    </submittedName>
</protein>
<evidence type="ECO:0000256" key="3">
    <source>
        <dbReference type="ARBA" id="ARBA00023134"/>
    </source>
</evidence>
<feature type="region of interest" description="Disordered" evidence="5">
    <location>
        <begin position="819"/>
        <end position="842"/>
    </location>
</feature>
<reference evidence="8" key="1">
    <citation type="submission" date="2025-08" db="UniProtKB">
        <authorList>
            <consortium name="RefSeq"/>
        </authorList>
    </citation>
    <scope>IDENTIFICATION</scope>
</reference>
<comment type="similarity">
    <text evidence="1">Belongs to the TRAFAC class TrmE-Era-EngA-EngB-Septin-like GTPase superfamily. AIG1/Toc34/Toc159-like paraseptin GTPase family. IAN subfamily.</text>
</comment>
<feature type="coiled-coil region" evidence="4">
    <location>
        <begin position="1555"/>
        <end position="1593"/>
    </location>
</feature>
<feature type="region of interest" description="Disordered" evidence="5">
    <location>
        <begin position="1890"/>
        <end position="1918"/>
    </location>
</feature>
<evidence type="ECO:0000259" key="6">
    <source>
        <dbReference type="PROSITE" id="PS51720"/>
    </source>
</evidence>
<gene>
    <name evidence="8" type="primary">LOC115821620</name>
</gene>
<dbReference type="PANTHER" id="PTHR10903">
    <property type="entry name" value="GTPASE, IMAP FAMILY MEMBER-RELATED"/>
    <property type="match status" value="1"/>
</dbReference>
<dbReference type="Pfam" id="PF04548">
    <property type="entry name" value="AIG1"/>
    <property type="match status" value="7"/>
</dbReference>
<feature type="domain" description="AIG1-type G" evidence="6">
    <location>
        <begin position="321"/>
        <end position="519"/>
    </location>
</feature>
<feature type="domain" description="AIG1-type G" evidence="6">
    <location>
        <begin position="55"/>
        <end position="254"/>
    </location>
</feature>
<sequence length="1932" mass="218230">MVIRNNSLHYEINREILGNVDRRMRSEEKRAKRRMTEVQNQRKSQRALMGAQHDMTEVRIVLLGSGYTRKNSAGNIILGTKDFDLRMATHCVNRQKTVAGMKVFLVEPPGWWINCPGQFIPKLDKSKIVLSVSLCPPGPHAFLLVIDVDASFTEMNRRALAGHLEPLDERVWKHIIILFINGDSLGDETIEQYIESEGKALQWLIEKCGNRYHVFNTKKQSEETQVTELLEKIEEMVAANGGHHYILVSETLQETEEYEKKQKDVKGNLPKENLTVIKGMVRVLQEFEEETQKVSEGTQKTSKKLKKQMKRRSLRGSQHCLTELRLVLLGYKCAGKSSAGNTILGRGQIDLTSTAQCVMRHGEMAGRQVTVVEAPGWVYGHPLMDTPERIKQEIVRIVSLCPPGPHAMLLVLPCIRAFTALEKQQIQEILELFGSKAHLHTIVLFTCVDLLRELTTEQYIKNQGEALKWLLKKCGNRHHVLNNSIQNSTQVIELLQKIEGMVAGNKGCHLDMDRRRLQEVEERRRAQRESWERTLMNVQKQRVEMKSQRGRLNFLSHTGDLHHLSEVGIVLLGYILSGKSSTGNTILGISGFTLNKTLLSVKIHGEVAGRLVTVVDTPGWWRNDVVKDTPEVHPLRHLTEQEILRSVTLCGPGPHAFLLVIPVLFSFSEEKRRCMIEHLELLGNRVWSHCIVLFTYGDTLGEVTIEQYIECEGEALHQIIQKCGGRYHVFDNRKKTNLTQVTELLKTIEEMVADNRGQHYETNGGGLQAEEQRTALKTENAQSAAAEAQMRRADEGTMDLSLEKLNRSFTKLPINKESEDSVSLKSNQSMNFPPNSGRTATIRNKRSPWTEKMAMSGSASGAGRLSELRIILLGNKGAGKTSAGNTLLGREEFDLSSTTENVIRHGKIEGRQVTLIEAPGWSVYHSVELSSNWIKQHIVHSVSLCPPGPHALLLVINLNNAVSEKSRRSLTEHLELLGEKAWNHTVLLFTNGDSLEHVTVEQCIDKRRRDLKELFEKCGNRYHVFDSKNLGGGSKVRELLDKIEGMVIRNNSLHYEINREILGNVDRRMRSEEKRAKRRMTEVQNQRKSQRALMGAQHDMTAVRIVLLGSGYTRKNSAGNIILGTKDFDLRMATHCVNRQKTVAGMKVFLVEPPGWWINCPGQFNPKLDKSKIVLSVSLCPPGPHAFLLVIDVDASFTEMNRRALAGHLEPLDERVWKHIIILFINGDSLGDETIEQYIESEGKALQWLIEKCGNRYHVFNTKKQSEETQVTELLEKIEEMVAANGGHHYILVSETLQETEEYEKKQKDVKGNLPKENLTVIKGMVRVLQEFEEETQKVSEGTQKTSKKLKKQMKRRSLRGSQHCLTELRLVLLGYKCAGKSSAGNTILGRGQIDLTSTAQCVMRHGETAGRQVTVVEAPGWVYGHPLMDTPERIKQEIVRIVSLCPPGPHAMLLVLPCIRAFTALEKQQIQEILELFGSKAHLHTIVLFTCVDLLKEITTEQYIKNQGKALKWLLKKCGNRHHVLNNSIQNSTQVIELLQKIEGMVAGNKGCHLDMDRRRLQEVEERRRAQRESWEKTLMNVQKQRVELKSQGGHLHHLSEVGIVLLGYSLSGKSSTGNTILGISGFTQNETPLCLKRREVVAGRLVTVVDTPGWWKNDVVKDTPEVHALRHLTEQEILRSVTLCGPGPLAFLLVIPVLFSFSEDQRRAMTEHLELLGNRVWSHCIVLFTYGDSLGEISIEQYIECEGEALHWLIEKCGGRYHVFRNMKQTNHTQVTELLKKIEDMVADNRAQHYAQSTDTGAQTREPEQETFDPVLEKLNRKFKMLSVNKDTEDCISTKSDKSMEHPPNISNEERYDTWSIGLESSGYGSVTSGSVASSGTYWSLASSATSGADSLSSTSESERTSGHRRTKLSYRGENLSIVTELEESG</sequence>
<dbReference type="InterPro" id="IPR045058">
    <property type="entry name" value="GIMA/IAN/Toc"/>
</dbReference>
<dbReference type="FunFam" id="3.40.50.300:FF:001809">
    <property type="entry name" value="Si:ch1073-365p7.2"/>
    <property type="match status" value="7"/>
</dbReference>
<evidence type="ECO:0000256" key="4">
    <source>
        <dbReference type="SAM" id="Coils"/>
    </source>
</evidence>
<keyword evidence="7" id="KW-1185">Reference proteome</keyword>
<dbReference type="Gene3D" id="3.40.50.300">
    <property type="entry name" value="P-loop containing nucleotide triphosphate hydrolases"/>
    <property type="match status" value="7"/>
</dbReference>
<evidence type="ECO:0000313" key="7">
    <source>
        <dbReference type="Proteomes" id="UP000504632"/>
    </source>
</evidence>
<dbReference type="GeneID" id="115821620"/>
<feature type="compositionally biased region" description="Polar residues" evidence="5">
    <location>
        <begin position="821"/>
        <end position="842"/>
    </location>
</feature>
<feature type="domain" description="AIG1-type G" evidence="6">
    <location>
        <begin position="1600"/>
        <end position="1805"/>
    </location>
</feature>
<keyword evidence="4" id="KW-0175">Coiled coil</keyword>
<dbReference type="InterPro" id="IPR006703">
    <property type="entry name" value="G_AIG1"/>
</dbReference>
<name>A0A6J2W771_CHACN</name>
<feature type="region of interest" description="Disordered" evidence="5">
    <location>
        <begin position="1838"/>
        <end position="1857"/>
    </location>
</feature>
<dbReference type="PROSITE" id="PS51720">
    <property type="entry name" value="G_AIG1"/>
    <property type="match status" value="7"/>
</dbReference>
<feature type="compositionally biased region" description="Basic and acidic residues" evidence="5">
    <location>
        <begin position="27"/>
        <end position="36"/>
    </location>
</feature>
<dbReference type="RefSeq" id="XP_030641285.1">
    <property type="nucleotide sequence ID" value="XM_030785425.1"/>
</dbReference>
<feature type="domain" description="AIG1-type G" evidence="6">
    <location>
        <begin position="865"/>
        <end position="1064"/>
    </location>
</feature>
<feature type="coiled-coil region" evidence="4">
    <location>
        <begin position="510"/>
        <end position="548"/>
    </location>
</feature>
<dbReference type="OrthoDB" id="9982588at2759"/>
<proteinExistence type="inferred from homology"/>
<feature type="domain" description="AIG1-type G" evidence="6">
    <location>
        <begin position="564"/>
        <end position="769"/>
    </location>
</feature>